<keyword evidence="3" id="KW-0479">Metal-binding</keyword>
<comment type="cofactor">
    <cofactor evidence="1">
        <name>Zn(2+)</name>
        <dbReference type="ChEBI" id="CHEBI:29105"/>
    </cofactor>
</comment>
<dbReference type="RefSeq" id="WP_173082309.1">
    <property type="nucleotide sequence ID" value="NZ_BLTE01000004.1"/>
</dbReference>
<comment type="caution">
    <text evidence="10">The sequence shown here is derived from an EMBL/GenBank/DDBJ whole genome shotgun (WGS) entry which is preliminary data.</text>
</comment>
<evidence type="ECO:0000313" key="10">
    <source>
        <dbReference type="EMBL" id="GFK93357.1"/>
    </source>
</evidence>
<dbReference type="GO" id="GO:0046872">
    <property type="term" value="F:metal ion binding"/>
    <property type="evidence" value="ECO:0007669"/>
    <property type="project" value="UniProtKB-KW"/>
</dbReference>
<keyword evidence="11" id="KW-1185">Reference proteome</keyword>
<dbReference type="GO" id="GO:0051603">
    <property type="term" value="P:proteolysis involved in protein catabolic process"/>
    <property type="evidence" value="ECO:0007669"/>
    <property type="project" value="TreeGrafter"/>
</dbReference>
<proteinExistence type="predicted"/>
<dbReference type="PANTHER" id="PTHR22726">
    <property type="entry name" value="METALLOENDOPEPTIDASE OMA1"/>
    <property type="match status" value="1"/>
</dbReference>
<keyword evidence="7" id="KW-0802">TPR repeat</keyword>
<reference evidence="10 11" key="2">
    <citation type="submission" date="2020-05" db="EMBL/GenBank/DDBJ databases">
        <title>Draft genome sequence of Desulfovibrio sp. strainFSS-1.</title>
        <authorList>
            <person name="Shimoshige H."/>
            <person name="Kobayashi H."/>
            <person name="Maekawa T."/>
        </authorList>
    </citation>
    <scope>NUCLEOTIDE SEQUENCE [LARGE SCALE GENOMIC DNA]</scope>
    <source>
        <strain evidence="10 11">SIID29052-01</strain>
    </source>
</reference>
<dbReference type="PROSITE" id="PS50005">
    <property type="entry name" value="TPR"/>
    <property type="match status" value="1"/>
</dbReference>
<dbReference type="Gene3D" id="1.25.40.10">
    <property type="entry name" value="Tetratricopeptide repeat domain"/>
    <property type="match status" value="1"/>
</dbReference>
<feature type="signal peptide" evidence="8">
    <location>
        <begin position="1"/>
        <end position="29"/>
    </location>
</feature>
<dbReference type="Gene3D" id="3.30.2010.10">
    <property type="entry name" value="Metalloproteases ('zincins'), catalytic domain"/>
    <property type="match status" value="1"/>
</dbReference>
<evidence type="ECO:0000256" key="5">
    <source>
        <dbReference type="ARBA" id="ARBA00022833"/>
    </source>
</evidence>
<dbReference type="GO" id="GO:0004222">
    <property type="term" value="F:metalloendopeptidase activity"/>
    <property type="evidence" value="ECO:0007669"/>
    <property type="project" value="InterPro"/>
</dbReference>
<dbReference type="EMBL" id="BLTE01000004">
    <property type="protein sequence ID" value="GFK93357.1"/>
    <property type="molecule type" value="Genomic_DNA"/>
</dbReference>
<dbReference type="InterPro" id="IPR019734">
    <property type="entry name" value="TPR_rpt"/>
</dbReference>
<dbReference type="PANTHER" id="PTHR22726:SF1">
    <property type="entry name" value="METALLOENDOPEPTIDASE OMA1, MITOCHONDRIAL"/>
    <property type="match status" value="1"/>
</dbReference>
<dbReference type="AlphaFoldDB" id="A0A6V8LUN0"/>
<dbReference type="InterPro" id="IPR011990">
    <property type="entry name" value="TPR-like_helical_dom_sf"/>
</dbReference>
<gene>
    <name evidence="10" type="primary">bepA_3</name>
    <name evidence="10" type="ORF">NNJEOMEG_01189</name>
</gene>
<evidence type="ECO:0000259" key="9">
    <source>
        <dbReference type="Pfam" id="PF01435"/>
    </source>
</evidence>
<dbReference type="InterPro" id="IPR051156">
    <property type="entry name" value="Mito/Outer_Membr_Metalloprot"/>
</dbReference>
<name>A0A6V8LUN0_9BACT</name>
<dbReference type="Pfam" id="PF01435">
    <property type="entry name" value="Peptidase_M48"/>
    <property type="match status" value="1"/>
</dbReference>
<keyword evidence="4 10" id="KW-0378">Hydrolase</keyword>
<keyword evidence="6" id="KW-0482">Metalloprotease</keyword>
<evidence type="ECO:0000256" key="7">
    <source>
        <dbReference type="PROSITE-ProRule" id="PRU00339"/>
    </source>
</evidence>
<evidence type="ECO:0000256" key="2">
    <source>
        <dbReference type="ARBA" id="ARBA00022670"/>
    </source>
</evidence>
<sequence>MPHPTHSLPARALALLLALALALPAPWSAAPARAGMFSFDLKDEKELGEKFNVLIRSKLPMVEDSEVVDYAREVVERITRQMPPQPFPFTVAVVRDNAVNAFAAPAGYVFVFTGLILSMDHESEVAGVLAHELAHVTQRHIAKRVEQSSMIGIASMLGVLAGFALGAATGQKDAAGAMMVGSQAAARQALLNYSRDDEREADEVGMNYLVNANYPPRGLPQAFEVMQRTKIFKGYGSVPAYLSTHPEINERVGYLSERVARLPKNVVSRPDRDERFLRVQTVIRARYQDPGTAIAWFSRKGASMTKLDRLGLAMALGRTTENAKAREAFEAALKEGGDDSLWLREAGRFYLRLRDFQRAGSLLKRAVEQNPRDMVAVEGYALFQAQEGKRVEAMQLMRRVVAYAPDSPEVRQQMARIYGEVGDLFQAHLNLAYSAVYANDPRQTRMQMEKAKERIRTEDDRKEYAKLEKVYRDRSEYWPKQAM</sequence>
<keyword evidence="8" id="KW-0732">Signal</keyword>
<feature type="chain" id="PRO_5028938087" evidence="8">
    <location>
        <begin position="30"/>
        <end position="483"/>
    </location>
</feature>
<evidence type="ECO:0000256" key="3">
    <source>
        <dbReference type="ARBA" id="ARBA00022723"/>
    </source>
</evidence>
<accession>A0A6V8LUN0</accession>
<dbReference type="SUPFAM" id="SSF48452">
    <property type="entry name" value="TPR-like"/>
    <property type="match status" value="1"/>
</dbReference>
<keyword evidence="2 10" id="KW-0645">Protease</keyword>
<dbReference type="CDD" id="cd07333">
    <property type="entry name" value="M48C_bepA_like"/>
    <property type="match status" value="1"/>
</dbReference>
<keyword evidence="5" id="KW-0862">Zinc</keyword>
<evidence type="ECO:0000256" key="8">
    <source>
        <dbReference type="SAM" id="SignalP"/>
    </source>
</evidence>
<dbReference type="Pfam" id="PF13432">
    <property type="entry name" value="TPR_16"/>
    <property type="match status" value="1"/>
</dbReference>
<dbReference type="Proteomes" id="UP000494245">
    <property type="component" value="Unassembled WGS sequence"/>
</dbReference>
<feature type="repeat" description="TPR" evidence="7">
    <location>
        <begin position="340"/>
        <end position="373"/>
    </location>
</feature>
<dbReference type="GO" id="GO:0016020">
    <property type="term" value="C:membrane"/>
    <property type="evidence" value="ECO:0007669"/>
    <property type="project" value="TreeGrafter"/>
</dbReference>
<dbReference type="EC" id="3.4.-.-" evidence="10"/>
<evidence type="ECO:0000256" key="1">
    <source>
        <dbReference type="ARBA" id="ARBA00001947"/>
    </source>
</evidence>
<dbReference type="InterPro" id="IPR001915">
    <property type="entry name" value="Peptidase_M48"/>
</dbReference>
<evidence type="ECO:0000256" key="6">
    <source>
        <dbReference type="ARBA" id="ARBA00023049"/>
    </source>
</evidence>
<organism evidence="10 11">
    <name type="scientific">Fundidesulfovibrio magnetotacticus</name>
    <dbReference type="NCBI Taxonomy" id="2730080"/>
    <lineage>
        <taxon>Bacteria</taxon>
        <taxon>Pseudomonadati</taxon>
        <taxon>Thermodesulfobacteriota</taxon>
        <taxon>Desulfovibrionia</taxon>
        <taxon>Desulfovibrionales</taxon>
        <taxon>Desulfovibrionaceae</taxon>
        <taxon>Fundidesulfovibrio</taxon>
    </lineage>
</organism>
<reference evidence="10 11" key="1">
    <citation type="submission" date="2020-04" db="EMBL/GenBank/DDBJ databases">
        <authorList>
            <consortium name="Desulfovibrio sp. FSS-1 genome sequencing consortium"/>
            <person name="Shimoshige H."/>
            <person name="Kobayashi H."/>
            <person name="Maekawa T."/>
        </authorList>
    </citation>
    <scope>NUCLEOTIDE SEQUENCE [LARGE SCALE GENOMIC DNA]</scope>
    <source>
        <strain evidence="10 11">SIID29052-01</strain>
    </source>
</reference>
<evidence type="ECO:0000313" key="11">
    <source>
        <dbReference type="Proteomes" id="UP000494245"/>
    </source>
</evidence>
<protein>
    <submittedName>
        <fullName evidence="10">Beta-barrel assembly-enhancing protease</fullName>
        <ecNumber evidence="10">3.4.-.-</ecNumber>
    </submittedName>
</protein>
<evidence type="ECO:0000256" key="4">
    <source>
        <dbReference type="ARBA" id="ARBA00022801"/>
    </source>
</evidence>
<feature type="domain" description="Peptidase M48" evidence="9">
    <location>
        <begin position="74"/>
        <end position="258"/>
    </location>
</feature>